<dbReference type="VEuPathDB" id="HostDB:ENSMMUG00000055179"/>
<reference evidence="1" key="4">
    <citation type="submission" date="2025-09" db="UniProtKB">
        <authorList>
            <consortium name="Ensembl"/>
        </authorList>
    </citation>
    <scope>IDENTIFICATION</scope>
    <source>
        <strain evidence="1">17573</strain>
    </source>
</reference>
<dbReference type="PANTHER" id="PTHR12138:SF152">
    <property type="entry name" value="C2H2-TYPE DOMAIN-CONTAINING PROTEIN"/>
    <property type="match status" value="1"/>
</dbReference>
<evidence type="ECO:0000313" key="2">
    <source>
        <dbReference type="Proteomes" id="UP000006718"/>
    </source>
</evidence>
<keyword evidence="2" id="KW-1185">Reference proteome</keyword>
<name>A0A5F7ZG73_MACMU</name>
<sequence>GFFCCCLFVCFVFRDRFLLLPRLEYSGTITAHCSLKLLGSSDTPTSASQVAKTVGKHSHTWLISKFFVETGSYYIAQAGLEHLASSNPTASASQSVGITDM</sequence>
<organism evidence="1 2">
    <name type="scientific">Macaca mulatta</name>
    <name type="common">Rhesus macaque</name>
    <dbReference type="NCBI Taxonomy" id="9544"/>
    <lineage>
        <taxon>Eukaryota</taxon>
        <taxon>Metazoa</taxon>
        <taxon>Chordata</taxon>
        <taxon>Craniata</taxon>
        <taxon>Vertebrata</taxon>
        <taxon>Euteleostomi</taxon>
        <taxon>Mammalia</taxon>
        <taxon>Eutheria</taxon>
        <taxon>Euarchontoglires</taxon>
        <taxon>Primates</taxon>
        <taxon>Haplorrhini</taxon>
        <taxon>Catarrhini</taxon>
        <taxon>Cercopithecidae</taxon>
        <taxon>Cercopithecinae</taxon>
        <taxon>Macaca</taxon>
    </lineage>
</organism>
<reference evidence="1" key="3">
    <citation type="submission" date="2025-08" db="UniProtKB">
        <authorList>
            <consortium name="Ensembl"/>
        </authorList>
    </citation>
    <scope>IDENTIFICATION</scope>
    <source>
        <strain evidence="1">17573</strain>
    </source>
</reference>
<protein>
    <submittedName>
        <fullName evidence="1">Uncharacterized protein</fullName>
    </submittedName>
</protein>
<dbReference type="GeneTree" id="ENSGT01120000271815"/>
<accession>A0A5F7ZG73</accession>
<dbReference type="PANTHER" id="PTHR12138">
    <property type="entry name" value="PRIMATE-EXPANDED PROTEIN FAMILY"/>
    <property type="match status" value="1"/>
</dbReference>
<dbReference type="OMA" id="SHTWLIS"/>
<dbReference type="PRINTS" id="PR02045">
    <property type="entry name" value="F138DOMAIN"/>
</dbReference>
<proteinExistence type="predicted"/>
<dbReference type="AlphaFoldDB" id="A0A5F7ZG73"/>
<reference evidence="1" key="2">
    <citation type="submission" date="2019-01" db="EMBL/GenBank/DDBJ databases">
        <authorList>
            <person name="Graves T."/>
            <person name="Eichler E.E."/>
            <person name="Wilson R.K."/>
        </authorList>
    </citation>
    <scope>NUCLEOTIDE SEQUENCE [LARGE SCALE GENOMIC DNA]</scope>
    <source>
        <strain evidence="1">17573</strain>
    </source>
</reference>
<reference evidence="2" key="1">
    <citation type="journal article" date="2007" name="Science">
        <title>Evolutionary and biomedical insights from the rhesus macaque genome.</title>
        <authorList>
            <person name="Gibbs R.A."/>
            <person name="Rogers J."/>
            <person name="Katze M.G."/>
            <person name="Bumgarner R."/>
            <person name="Weinstock G.M."/>
            <person name="Mardis E.R."/>
            <person name="Remington K.A."/>
            <person name="Strausberg R.L."/>
            <person name="Venter J.C."/>
            <person name="Wilson R.K."/>
            <person name="Batzer M.A."/>
            <person name="Bustamante C.D."/>
            <person name="Eichler E.E."/>
            <person name="Hahn M.W."/>
            <person name="Hardison R.C."/>
            <person name="Makova K.D."/>
            <person name="Miller W."/>
            <person name="Milosavljevic A."/>
            <person name="Palermo R.E."/>
            <person name="Siepel A."/>
            <person name="Sikela J.M."/>
            <person name="Attaway T."/>
            <person name="Bell S."/>
            <person name="Bernard K.E."/>
            <person name="Buhay C.J."/>
            <person name="Chandrabose M.N."/>
            <person name="Dao M."/>
            <person name="Davis C."/>
            <person name="Delehaunty K.D."/>
            <person name="Ding Y."/>
            <person name="Dinh H.H."/>
            <person name="Dugan-Rocha S."/>
            <person name="Fulton L.A."/>
            <person name="Gabisi R.A."/>
            <person name="Garner T.T."/>
            <person name="Godfrey J."/>
            <person name="Hawes A.C."/>
            <person name="Hernandez J."/>
            <person name="Hines S."/>
            <person name="Holder M."/>
            <person name="Hume J."/>
            <person name="Jhangiani S.N."/>
            <person name="Joshi V."/>
            <person name="Khan Z.M."/>
            <person name="Kirkness E.F."/>
            <person name="Cree A."/>
            <person name="Fowler R.G."/>
            <person name="Lee S."/>
            <person name="Lewis L.R."/>
            <person name="Li Z."/>
            <person name="Liu Y.-S."/>
            <person name="Moore S.M."/>
            <person name="Muzny D."/>
            <person name="Nazareth L.V."/>
            <person name="Ngo D.N."/>
            <person name="Okwuonu G.O."/>
            <person name="Pai G."/>
            <person name="Parker D."/>
            <person name="Paul H.A."/>
            <person name="Pfannkoch C."/>
            <person name="Pohl C.S."/>
            <person name="Rogers Y.-H.C."/>
            <person name="Ruiz S.J."/>
            <person name="Sabo A."/>
            <person name="Santibanez J."/>
            <person name="Schneider B.W."/>
            <person name="Smith S.M."/>
            <person name="Sodergren E."/>
            <person name="Svatek A.F."/>
            <person name="Utterback T.R."/>
            <person name="Vattathil S."/>
            <person name="Warren W."/>
            <person name="White C.S."/>
            <person name="Chinwalla A.T."/>
            <person name="Feng Y."/>
            <person name="Halpern A.L."/>
            <person name="Hillier L.W."/>
            <person name="Huang X."/>
            <person name="Minx P."/>
            <person name="Nelson J.O."/>
            <person name="Pepin K.H."/>
            <person name="Qin X."/>
            <person name="Sutton G.G."/>
            <person name="Venter E."/>
            <person name="Walenz B.P."/>
            <person name="Wallis J.W."/>
            <person name="Worley K.C."/>
            <person name="Yang S.-P."/>
            <person name="Jones S.M."/>
            <person name="Marra M.A."/>
            <person name="Rocchi M."/>
            <person name="Schein J.E."/>
            <person name="Baertsch R."/>
            <person name="Clarke L."/>
            <person name="Csuros M."/>
            <person name="Glasscock J."/>
            <person name="Harris R.A."/>
            <person name="Havlak P."/>
            <person name="Jackson A.R."/>
            <person name="Jiang H."/>
            <person name="Liu Y."/>
            <person name="Messina D.N."/>
            <person name="Shen Y."/>
            <person name="Song H.X.-Z."/>
            <person name="Wylie T."/>
            <person name="Zhang L."/>
            <person name="Birney E."/>
            <person name="Han K."/>
            <person name="Konkel M.K."/>
            <person name="Lee J."/>
            <person name="Smit A.F.A."/>
            <person name="Ullmer B."/>
            <person name="Wang H."/>
            <person name="Xing J."/>
            <person name="Burhans R."/>
            <person name="Cheng Z."/>
            <person name="Karro J.E."/>
            <person name="Ma J."/>
            <person name="Raney B."/>
            <person name="She X."/>
            <person name="Cox M.J."/>
            <person name="Demuth J.P."/>
            <person name="Dumas L.J."/>
            <person name="Han S.-G."/>
            <person name="Hopkins J."/>
            <person name="Karimpour-Fard A."/>
            <person name="Kim Y.H."/>
            <person name="Pollack J.R."/>
            <person name="Vinar T."/>
            <person name="Addo-Quaye C."/>
            <person name="Degenhardt J."/>
            <person name="Denby A."/>
            <person name="Hubisz M.J."/>
            <person name="Indap A."/>
            <person name="Kosiol C."/>
            <person name="Lahn B.T."/>
            <person name="Lawson H.A."/>
            <person name="Marklein A."/>
            <person name="Nielsen R."/>
            <person name="Vallender E.J."/>
            <person name="Clark A.G."/>
            <person name="Ferguson B."/>
            <person name="Hernandez R.D."/>
            <person name="Hirani K."/>
            <person name="Kehrer-Sawatzki H."/>
            <person name="Kolb J."/>
            <person name="Patil S."/>
            <person name="Pu L.-L."/>
            <person name="Ren Y."/>
            <person name="Smith D.G."/>
            <person name="Wheeler D.A."/>
            <person name="Schenck I."/>
            <person name="Ball E.V."/>
            <person name="Chen R."/>
            <person name="Cooper D.N."/>
            <person name="Giardine B."/>
            <person name="Hsu F."/>
            <person name="Kent W.J."/>
            <person name="Lesk A."/>
            <person name="Nelson D.L."/>
            <person name="O'brien W.E."/>
            <person name="Pruefer K."/>
            <person name="Stenson P.D."/>
            <person name="Wallace J.C."/>
            <person name="Ke H."/>
            <person name="Liu X.-M."/>
            <person name="Wang P."/>
            <person name="Xiang A.P."/>
            <person name="Yang F."/>
            <person name="Barber G.P."/>
            <person name="Haussler D."/>
            <person name="Karolchik D."/>
            <person name="Kern A.D."/>
            <person name="Kuhn R.M."/>
            <person name="Smith K.E."/>
            <person name="Zwieg A.S."/>
        </authorList>
    </citation>
    <scope>NUCLEOTIDE SEQUENCE [LARGE SCALE GENOMIC DNA]</scope>
    <source>
        <strain evidence="2">17573</strain>
    </source>
</reference>
<dbReference type="InParanoid" id="A0A5F7ZG73"/>
<dbReference type="Proteomes" id="UP000006718">
    <property type="component" value="Chromosome 2"/>
</dbReference>
<dbReference type="Bgee" id="ENSMMUG00000055179">
    <property type="expression patterns" value="Expressed in fibroblast and 1 other cell type or tissue"/>
</dbReference>
<evidence type="ECO:0000313" key="1">
    <source>
        <dbReference type="Ensembl" id="ENSMMUP00000064591.1"/>
    </source>
</evidence>
<dbReference type="Ensembl" id="ENSMMUT00000104643.1">
    <property type="protein sequence ID" value="ENSMMUP00000064591.1"/>
    <property type="gene ID" value="ENSMMUG00000055179.1"/>
</dbReference>